<dbReference type="PANTHER" id="PTHR33992:SF1">
    <property type="entry name" value="RIBONUCLEASE P PROTEIN COMPONENT"/>
    <property type="match status" value="1"/>
</dbReference>
<evidence type="ECO:0000256" key="3">
    <source>
        <dbReference type="ARBA" id="ARBA00022722"/>
    </source>
</evidence>
<evidence type="ECO:0000256" key="6">
    <source>
        <dbReference type="ARBA" id="ARBA00022884"/>
    </source>
</evidence>
<evidence type="ECO:0000256" key="5">
    <source>
        <dbReference type="ARBA" id="ARBA00022801"/>
    </source>
</evidence>
<comment type="catalytic activity">
    <reaction evidence="7">
        <text>Endonucleolytic cleavage of RNA, removing 5'-extranucleotides from tRNA precursor.</text>
        <dbReference type="EC" id="3.1.26.5"/>
    </reaction>
</comment>
<organism evidence="10 11">
    <name type="scientific">Sediminicola arcticus</name>
    <dbReference type="NCBI Taxonomy" id="1574308"/>
    <lineage>
        <taxon>Bacteria</taxon>
        <taxon>Pseudomonadati</taxon>
        <taxon>Bacteroidota</taxon>
        <taxon>Flavobacteriia</taxon>
        <taxon>Flavobacteriales</taxon>
        <taxon>Flavobacteriaceae</taxon>
        <taxon>Sediminicola</taxon>
    </lineage>
</organism>
<evidence type="ECO:0000256" key="9">
    <source>
        <dbReference type="SAM" id="Phobius"/>
    </source>
</evidence>
<dbReference type="InterPro" id="IPR020568">
    <property type="entry name" value="Ribosomal_Su5_D2-typ_SF"/>
</dbReference>
<keyword evidence="9" id="KW-0812">Transmembrane</keyword>
<evidence type="ECO:0000256" key="8">
    <source>
        <dbReference type="NCBIfam" id="TIGR00188"/>
    </source>
</evidence>
<dbReference type="PROSITE" id="PS00648">
    <property type="entry name" value="RIBONUCLEASE_P"/>
    <property type="match status" value="1"/>
</dbReference>
<evidence type="ECO:0000313" key="10">
    <source>
        <dbReference type="EMBL" id="MET6989478.1"/>
    </source>
</evidence>
<dbReference type="GO" id="GO:0004526">
    <property type="term" value="F:ribonuclease P activity"/>
    <property type="evidence" value="ECO:0007669"/>
    <property type="project" value="UniProtKB-EC"/>
</dbReference>
<dbReference type="EMBL" id="JBEXAE010000001">
    <property type="protein sequence ID" value="MET6989478.1"/>
    <property type="molecule type" value="Genomic_DNA"/>
</dbReference>
<sequence>MSFTLHKKEKLKSKKLIEQLFAEGKSVSNYPVKLIYLKTVHDDGSKIKTGVTASKRNFKSAVNRNRIKRLMRECYRLNKPLIFNNIVGDYAFMFLYLGKDMPTYEHLEATFKLLFKKLIIKENHEKLN</sequence>
<dbReference type="InterPro" id="IPR014721">
    <property type="entry name" value="Ribsml_uS5_D2-typ_fold_subgr"/>
</dbReference>
<comment type="similarity">
    <text evidence="7">Belongs to the RnpA family.</text>
</comment>
<dbReference type="Pfam" id="PF00825">
    <property type="entry name" value="Ribonuclease_P"/>
    <property type="match status" value="1"/>
</dbReference>
<dbReference type="PANTHER" id="PTHR33992">
    <property type="entry name" value="RIBONUCLEASE P PROTEIN COMPONENT"/>
    <property type="match status" value="1"/>
</dbReference>
<keyword evidence="6 7" id="KW-0694">RNA-binding</keyword>
<protein>
    <recommendedName>
        <fullName evidence="7 8">Ribonuclease P protein component</fullName>
        <shortName evidence="7">RNase P protein</shortName>
        <shortName evidence="7">RNaseP protein</shortName>
        <ecNumber evidence="7 8">3.1.26.5</ecNumber>
    </recommendedName>
    <alternativeName>
        <fullName evidence="7">Protein C5</fullName>
    </alternativeName>
</protein>
<accession>A0ABV2SQP2</accession>
<dbReference type="HAMAP" id="MF_00227">
    <property type="entry name" value="RNase_P"/>
    <property type="match status" value="1"/>
</dbReference>
<dbReference type="InterPro" id="IPR020539">
    <property type="entry name" value="RNase_P_CS"/>
</dbReference>
<dbReference type="RefSeq" id="WP_354613851.1">
    <property type="nucleotide sequence ID" value="NZ_JBEXAE010000001.1"/>
</dbReference>
<proteinExistence type="inferred from homology"/>
<evidence type="ECO:0000256" key="1">
    <source>
        <dbReference type="ARBA" id="ARBA00002663"/>
    </source>
</evidence>
<keyword evidence="3 7" id="KW-0540">Nuclease</keyword>
<evidence type="ECO:0000256" key="2">
    <source>
        <dbReference type="ARBA" id="ARBA00022694"/>
    </source>
</evidence>
<evidence type="ECO:0000256" key="4">
    <source>
        <dbReference type="ARBA" id="ARBA00022759"/>
    </source>
</evidence>
<comment type="function">
    <text evidence="1 7">RNaseP catalyzes the removal of the 5'-leader sequence from pre-tRNA to produce the mature 5'-terminus. It can also cleave other RNA substrates such as 4.5S RNA. The protein component plays an auxiliary but essential role in vivo by binding to the 5'-leader sequence and broadening the substrate specificity of the ribozyme.</text>
</comment>
<evidence type="ECO:0000256" key="7">
    <source>
        <dbReference type="HAMAP-Rule" id="MF_00227"/>
    </source>
</evidence>
<keyword evidence="2 7" id="KW-0819">tRNA processing</keyword>
<dbReference type="Proteomes" id="UP001549799">
    <property type="component" value="Unassembled WGS sequence"/>
</dbReference>
<evidence type="ECO:0000313" key="11">
    <source>
        <dbReference type="Proteomes" id="UP001549799"/>
    </source>
</evidence>
<name>A0ABV2SQP2_9FLAO</name>
<gene>
    <name evidence="7 10" type="primary">rnpA</name>
    <name evidence="10" type="ORF">ABXZ36_02320</name>
</gene>
<keyword evidence="9" id="KW-1133">Transmembrane helix</keyword>
<dbReference type="InterPro" id="IPR000100">
    <property type="entry name" value="RNase_P"/>
</dbReference>
<keyword evidence="4 7" id="KW-0255">Endonuclease</keyword>
<dbReference type="SUPFAM" id="SSF54211">
    <property type="entry name" value="Ribosomal protein S5 domain 2-like"/>
    <property type="match status" value="1"/>
</dbReference>
<dbReference type="EC" id="3.1.26.5" evidence="7 8"/>
<comment type="subunit">
    <text evidence="7">Consists of a catalytic RNA component (M1 or rnpB) and a protein subunit.</text>
</comment>
<keyword evidence="11" id="KW-1185">Reference proteome</keyword>
<comment type="caution">
    <text evidence="10">The sequence shown here is derived from an EMBL/GenBank/DDBJ whole genome shotgun (WGS) entry which is preliminary data.</text>
</comment>
<feature type="transmembrane region" description="Helical" evidence="9">
    <location>
        <begin position="81"/>
        <end position="98"/>
    </location>
</feature>
<keyword evidence="9" id="KW-0472">Membrane</keyword>
<reference evidence="10 11" key="1">
    <citation type="submission" date="2024-07" db="EMBL/GenBank/DDBJ databases">
        <title>The genome sequence of type strain Sediminicola arcticus GDMCC 1.2805.</title>
        <authorList>
            <person name="Liu Y."/>
        </authorList>
    </citation>
    <scope>NUCLEOTIDE SEQUENCE [LARGE SCALE GENOMIC DNA]</scope>
    <source>
        <strain evidence="10 11">GDMCC 1.2805</strain>
    </source>
</reference>
<dbReference type="Gene3D" id="3.30.230.10">
    <property type="match status" value="1"/>
</dbReference>
<keyword evidence="5 7" id="KW-0378">Hydrolase</keyword>
<dbReference type="NCBIfam" id="TIGR00188">
    <property type="entry name" value="rnpA"/>
    <property type="match status" value="1"/>
</dbReference>